<protein>
    <submittedName>
        <fullName evidence="2">HNH endonuclease</fullName>
    </submittedName>
</protein>
<name>A0A183CL26_GLOPA</name>
<evidence type="ECO:0000313" key="1">
    <source>
        <dbReference type="Proteomes" id="UP000050741"/>
    </source>
</evidence>
<keyword evidence="1" id="KW-1185">Reference proteome</keyword>
<dbReference type="AlphaFoldDB" id="A0A183CL26"/>
<sequence>LTPRYAGIVGANRHYQLCRNRLPWIYPMICAHEWYWVPQAIGPSG</sequence>
<reference evidence="2" key="3">
    <citation type="submission" date="2016-06" db="UniProtKB">
        <authorList>
            <consortium name="WormBaseParasite"/>
        </authorList>
    </citation>
    <scope>IDENTIFICATION</scope>
</reference>
<dbReference type="Proteomes" id="UP000050741">
    <property type="component" value="Unassembled WGS sequence"/>
</dbReference>
<proteinExistence type="predicted"/>
<accession>A0A183CL26</accession>
<reference evidence="1" key="1">
    <citation type="submission" date="2013-12" db="EMBL/GenBank/DDBJ databases">
        <authorList>
            <person name="Aslett M."/>
        </authorList>
    </citation>
    <scope>NUCLEOTIDE SEQUENCE [LARGE SCALE GENOMIC DNA]</scope>
    <source>
        <strain evidence="1">Lindley</strain>
    </source>
</reference>
<dbReference type="WBParaSite" id="GPLIN_001358200">
    <property type="protein sequence ID" value="GPLIN_001358200"/>
    <property type="gene ID" value="GPLIN_001358200"/>
</dbReference>
<organism evidence="1 2">
    <name type="scientific">Globodera pallida</name>
    <name type="common">Potato cyst nematode worm</name>
    <name type="synonym">Heterodera pallida</name>
    <dbReference type="NCBI Taxonomy" id="36090"/>
    <lineage>
        <taxon>Eukaryota</taxon>
        <taxon>Metazoa</taxon>
        <taxon>Ecdysozoa</taxon>
        <taxon>Nematoda</taxon>
        <taxon>Chromadorea</taxon>
        <taxon>Rhabditida</taxon>
        <taxon>Tylenchina</taxon>
        <taxon>Tylenchomorpha</taxon>
        <taxon>Tylenchoidea</taxon>
        <taxon>Heteroderidae</taxon>
        <taxon>Heteroderinae</taxon>
        <taxon>Globodera</taxon>
    </lineage>
</organism>
<evidence type="ECO:0000313" key="2">
    <source>
        <dbReference type="WBParaSite" id="GPLIN_001358200"/>
    </source>
</evidence>
<reference evidence="1" key="2">
    <citation type="submission" date="2014-05" db="EMBL/GenBank/DDBJ databases">
        <title>The genome and life-stage specific transcriptomes of Globodera pallida elucidate key aspects of plant parasitism by a cyst nematode.</title>
        <authorList>
            <person name="Cotton J.A."/>
            <person name="Lilley C.J."/>
            <person name="Jones L.M."/>
            <person name="Kikuchi T."/>
            <person name="Reid A.J."/>
            <person name="Thorpe P."/>
            <person name="Tsai I.J."/>
            <person name="Beasley H."/>
            <person name="Blok V."/>
            <person name="Cock P.J.A."/>
            <person name="Van den Akker S.E."/>
            <person name="Holroyd N."/>
            <person name="Hunt M."/>
            <person name="Mantelin S."/>
            <person name="Naghra H."/>
            <person name="Pain A."/>
            <person name="Palomares-Rius J.E."/>
            <person name="Zarowiecki M."/>
            <person name="Berriman M."/>
            <person name="Jones J.T."/>
            <person name="Urwin P.E."/>
        </authorList>
    </citation>
    <scope>NUCLEOTIDE SEQUENCE [LARGE SCALE GENOMIC DNA]</scope>
    <source>
        <strain evidence="1">Lindley</strain>
    </source>
</reference>